<dbReference type="Proteomes" id="UP000615446">
    <property type="component" value="Unassembled WGS sequence"/>
</dbReference>
<dbReference type="InterPro" id="IPR018247">
    <property type="entry name" value="EF_Hand_1_Ca_BS"/>
</dbReference>
<dbReference type="InterPro" id="IPR002048">
    <property type="entry name" value="EF_hand_dom"/>
</dbReference>
<dbReference type="PANTHER" id="PTHR43706:SF50">
    <property type="entry name" value="NADH DEHYDROGENASE (UBIQUINONE)-RELATED"/>
    <property type="match status" value="1"/>
</dbReference>
<dbReference type="Pfam" id="PF22366">
    <property type="entry name" value="NDH2_C"/>
    <property type="match status" value="1"/>
</dbReference>
<dbReference type="EMBL" id="BLAL01000054">
    <property type="protein sequence ID" value="GES81220.1"/>
    <property type="molecule type" value="Genomic_DNA"/>
</dbReference>
<name>A0A8H3L794_9GLOM</name>
<dbReference type="SUPFAM" id="SSF47473">
    <property type="entry name" value="EF-hand"/>
    <property type="match status" value="1"/>
</dbReference>
<dbReference type="GO" id="GO:0003954">
    <property type="term" value="F:NADH dehydrogenase activity"/>
    <property type="evidence" value="ECO:0007669"/>
    <property type="project" value="InterPro"/>
</dbReference>
<evidence type="ECO:0000256" key="2">
    <source>
        <dbReference type="ARBA" id="ARBA00005272"/>
    </source>
</evidence>
<dbReference type="InterPro" id="IPR045024">
    <property type="entry name" value="NDH-2"/>
</dbReference>
<evidence type="ECO:0000256" key="7">
    <source>
        <dbReference type="ARBA" id="ARBA00023002"/>
    </source>
</evidence>
<dbReference type="InterPro" id="IPR023753">
    <property type="entry name" value="FAD/NAD-binding_dom"/>
</dbReference>
<dbReference type="OrthoDB" id="3244603at2759"/>
<dbReference type="GO" id="GO:0005743">
    <property type="term" value="C:mitochondrial inner membrane"/>
    <property type="evidence" value="ECO:0007669"/>
    <property type="project" value="UniProtKB-SubCell"/>
</dbReference>
<evidence type="ECO:0000256" key="3">
    <source>
        <dbReference type="ARBA" id="ARBA00022630"/>
    </source>
</evidence>
<dbReference type="AlphaFoldDB" id="A0A8H3L794"/>
<keyword evidence="7" id="KW-0560">Oxidoreductase</keyword>
<evidence type="ECO:0000256" key="8">
    <source>
        <dbReference type="ARBA" id="ARBA00023027"/>
    </source>
</evidence>
<dbReference type="PROSITE" id="PS00018">
    <property type="entry name" value="EF_HAND_1"/>
    <property type="match status" value="2"/>
</dbReference>
<keyword evidence="3" id="KW-0285">Flavoprotein</keyword>
<keyword evidence="8" id="KW-0520">NAD</keyword>
<evidence type="ECO:0000256" key="1">
    <source>
        <dbReference type="ARBA" id="ARBA00004137"/>
    </source>
</evidence>
<comment type="caution">
    <text evidence="10">The sequence shown here is derived from an EMBL/GenBank/DDBJ whole genome shotgun (WGS) entry which is preliminary data.</text>
</comment>
<feature type="domain" description="EF-hand" evidence="9">
    <location>
        <begin position="494"/>
        <end position="529"/>
    </location>
</feature>
<dbReference type="InterPro" id="IPR036188">
    <property type="entry name" value="FAD/NAD-bd_sf"/>
</dbReference>
<dbReference type="SUPFAM" id="SSF51905">
    <property type="entry name" value="FAD/NAD(P)-binding domain"/>
    <property type="match status" value="2"/>
</dbReference>
<keyword evidence="10" id="KW-0830">Ubiquinone</keyword>
<evidence type="ECO:0000313" key="10">
    <source>
        <dbReference type="EMBL" id="GES81220.1"/>
    </source>
</evidence>
<evidence type="ECO:0000259" key="9">
    <source>
        <dbReference type="PROSITE" id="PS50222"/>
    </source>
</evidence>
<feature type="domain" description="EF-hand" evidence="9">
    <location>
        <begin position="453"/>
        <end position="488"/>
    </location>
</feature>
<dbReference type="PRINTS" id="PR00368">
    <property type="entry name" value="FADPNR"/>
</dbReference>
<gene>
    <name evidence="10" type="ORF">RCL2_000847300</name>
</gene>
<proteinExistence type="inferred from homology"/>
<dbReference type="SMART" id="SM00054">
    <property type="entry name" value="EFh"/>
    <property type="match status" value="2"/>
</dbReference>
<dbReference type="PROSITE" id="PS50222">
    <property type="entry name" value="EF_HAND_2"/>
    <property type="match status" value="2"/>
</dbReference>
<evidence type="ECO:0000256" key="4">
    <source>
        <dbReference type="ARBA" id="ARBA00022827"/>
    </source>
</evidence>
<keyword evidence="5" id="KW-0106">Calcium</keyword>
<organism evidence="10 11">
    <name type="scientific">Rhizophagus clarus</name>
    <dbReference type="NCBI Taxonomy" id="94130"/>
    <lineage>
        <taxon>Eukaryota</taxon>
        <taxon>Fungi</taxon>
        <taxon>Fungi incertae sedis</taxon>
        <taxon>Mucoromycota</taxon>
        <taxon>Glomeromycotina</taxon>
        <taxon>Glomeromycetes</taxon>
        <taxon>Glomerales</taxon>
        <taxon>Glomeraceae</taxon>
        <taxon>Rhizophagus</taxon>
    </lineage>
</organism>
<accession>A0A8H3L794</accession>
<dbReference type="Pfam" id="PF07992">
    <property type="entry name" value="Pyr_redox_2"/>
    <property type="match status" value="1"/>
</dbReference>
<comment type="subcellular location">
    <subcellularLocation>
        <location evidence="1">Mitochondrion inner membrane</location>
        <topology evidence="1">Peripheral membrane protein</topology>
        <orientation evidence="1">Intermembrane side</orientation>
    </subcellularLocation>
</comment>
<evidence type="ECO:0000313" key="11">
    <source>
        <dbReference type="Proteomes" id="UP000615446"/>
    </source>
</evidence>
<dbReference type="PANTHER" id="PTHR43706">
    <property type="entry name" value="NADH DEHYDROGENASE"/>
    <property type="match status" value="1"/>
</dbReference>
<reference evidence="10" key="1">
    <citation type="submission" date="2019-10" db="EMBL/GenBank/DDBJ databases">
        <title>Conservation and host-specific expression of non-tandemly repeated heterogenous ribosome RNA gene in arbuscular mycorrhizal fungi.</title>
        <authorList>
            <person name="Maeda T."/>
            <person name="Kobayashi Y."/>
            <person name="Nakagawa T."/>
            <person name="Ezawa T."/>
            <person name="Yamaguchi K."/>
            <person name="Bino T."/>
            <person name="Nishimoto Y."/>
            <person name="Shigenobu S."/>
            <person name="Kawaguchi M."/>
        </authorList>
    </citation>
    <scope>NUCLEOTIDE SEQUENCE</scope>
    <source>
        <strain evidence="10">HR1</strain>
    </source>
</reference>
<evidence type="ECO:0000256" key="5">
    <source>
        <dbReference type="ARBA" id="ARBA00022837"/>
    </source>
</evidence>
<dbReference type="GO" id="GO:0005509">
    <property type="term" value="F:calcium ion binding"/>
    <property type="evidence" value="ECO:0007669"/>
    <property type="project" value="InterPro"/>
</dbReference>
<keyword evidence="6" id="KW-0809">Transit peptide</keyword>
<evidence type="ECO:0000256" key="6">
    <source>
        <dbReference type="ARBA" id="ARBA00022946"/>
    </source>
</evidence>
<dbReference type="InterPro" id="IPR011992">
    <property type="entry name" value="EF-hand-dom_pair"/>
</dbReference>
<dbReference type="Pfam" id="PF13499">
    <property type="entry name" value="EF-hand_7"/>
    <property type="match status" value="1"/>
</dbReference>
<keyword evidence="4" id="KW-0274">FAD</keyword>
<dbReference type="CDD" id="cd00051">
    <property type="entry name" value="EFh"/>
    <property type="match status" value="1"/>
</dbReference>
<comment type="similarity">
    <text evidence="2">Belongs to the NADH dehydrogenase family.</text>
</comment>
<protein>
    <submittedName>
        <fullName evidence="10">NADH-ubiquinone oxidoreductase 64 kDa subunit</fullName>
    </submittedName>
</protein>
<dbReference type="InterPro" id="IPR054585">
    <property type="entry name" value="NDH2-like_C"/>
</dbReference>
<dbReference type="Gene3D" id="3.50.50.100">
    <property type="match status" value="2"/>
</dbReference>
<sequence>MYYVRSKLVESRGALHIHYRLLLSGPVQLSNTNCTSKAISNYLYKYPHISRKFVSTETVNTEKATIKSSKFGRKVITVSSLIISAAAVFAILNHKHAEAENNKQEKIFSRVLKRGGPKNLLIADRLIDEGDSDINKPRLVILGSGWGAISVLKELEKDKYHVTVVSPRNYFLFTPLLPSATVGTLETRSLLEPIRSLIKSVSAYFLEAKATDICFSEKLIELSPDSDEPFYIPYDKLVIAVGSKSITYGIEGIEHCHFLKSINDARMIRKKIMDNFEKASLPTTSPEEKKSLLSFVVCGGGPTGVEFAAELYDFLTEDVVRYFPLILRNEVRVSIIQGQDHILNTYDAKISDFAEKKFRRDNINVITNARVQKIEPKHIVYKMKDGEVKELDYGLVLWSTGIAMNPLTKTISEKLEVQKNTRALITDNRLRLKGVPDSSVYAIGDCSTIENPNLVKQLMQFFVDGDTDKNGHLSYSEFQTLAKKISRRYPITKSHLKKADILFARYDQDKSGTLELEELRIMFEDIDKKLTSLPATAQVAHQQGKYLGKKLNQIAVAHRTKKYPPSSDYSVDIDKPEPDVDDLLPPFSYAHFGSLAYVGNAAVADFGTGWTWMGGLPAVYLWRSVYFSEQISFRTRALLAIDWSKRFLFGRDISKF</sequence>